<reference evidence="1" key="1">
    <citation type="submission" date="2021-02" db="EMBL/GenBank/DDBJ databases">
        <authorList>
            <person name="Nowell W R."/>
        </authorList>
    </citation>
    <scope>NUCLEOTIDE SEQUENCE</scope>
</reference>
<dbReference type="EMBL" id="CAJNOG010003367">
    <property type="protein sequence ID" value="CAF1530235.1"/>
    <property type="molecule type" value="Genomic_DNA"/>
</dbReference>
<evidence type="ECO:0000313" key="2">
    <source>
        <dbReference type="Proteomes" id="UP000663845"/>
    </source>
</evidence>
<dbReference type="Proteomes" id="UP000663845">
    <property type="component" value="Unassembled WGS sequence"/>
</dbReference>
<organism evidence="1 2">
    <name type="scientific">Adineta steineri</name>
    <dbReference type="NCBI Taxonomy" id="433720"/>
    <lineage>
        <taxon>Eukaryota</taxon>
        <taxon>Metazoa</taxon>
        <taxon>Spiralia</taxon>
        <taxon>Gnathifera</taxon>
        <taxon>Rotifera</taxon>
        <taxon>Eurotatoria</taxon>
        <taxon>Bdelloidea</taxon>
        <taxon>Adinetida</taxon>
        <taxon>Adinetidae</taxon>
        <taxon>Adineta</taxon>
    </lineage>
</organism>
<gene>
    <name evidence="1" type="ORF">JYZ213_LOCUS45098</name>
</gene>
<sequence>FHNTDLRRAFCRLNTRLNSLIYKQRLFHWFKFSSIKKNEFDQICQYHIPCVTNPIYDLCIDKDDLTPGKMDLFFTYFPSFEQFTKLQFLTLSHVPSPETLTKTIRKLPYLLHLTHLTIDCSIFRKSFLDLQLIIDTISNLPKLHHCSLHIYSSKYSNLCMSTKISSTLQSFKIRGCCISINHLEQLMKHTPHLKHLTNVLNVRNRNYVLPFLSTLVSLDISIYRKYNLSKLILLLKNLASLRCLELSINCNIINGYQ</sequence>
<name>A0A815VMN3_9BILA</name>
<dbReference type="AlphaFoldDB" id="A0A815VMN3"/>
<protein>
    <submittedName>
        <fullName evidence="1">Uncharacterized protein</fullName>
    </submittedName>
</protein>
<proteinExistence type="predicted"/>
<dbReference type="Gene3D" id="3.80.10.10">
    <property type="entry name" value="Ribonuclease Inhibitor"/>
    <property type="match status" value="1"/>
</dbReference>
<feature type="non-terminal residue" evidence="1">
    <location>
        <position position="1"/>
    </location>
</feature>
<dbReference type="InterPro" id="IPR032675">
    <property type="entry name" value="LRR_dom_sf"/>
</dbReference>
<evidence type="ECO:0000313" key="1">
    <source>
        <dbReference type="EMBL" id="CAF1530235.1"/>
    </source>
</evidence>
<accession>A0A815VMN3</accession>
<comment type="caution">
    <text evidence="1">The sequence shown here is derived from an EMBL/GenBank/DDBJ whole genome shotgun (WGS) entry which is preliminary data.</text>
</comment>
<dbReference type="SUPFAM" id="SSF52047">
    <property type="entry name" value="RNI-like"/>
    <property type="match status" value="1"/>
</dbReference>